<dbReference type="InterPro" id="IPR036779">
    <property type="entry name" value="LysM_dom_sf"/>
</dbReference>
<feature type="compositionally biased region" description="Polar residues" evidence="1">
    <location>
        <begin position="769"/>
        <end position="778"/>
    </location>
</feature>
<keyword evidence="5" id="KW-1185">Reference proteome</keyword>
<accession>A0A176VD03</accession>
<dbReference type="PROSITE" id="PS51840">
    <property type="entry name" value="C2_NT"/>
    <property type="match status" value="1"/>
</dbReference>
<feature type="compositionally biased region" description="Low complexity" evidence="1">
    <location>
        <begin position="835"/>
        <end position="846"/>
    </location>
</feature>
<dbReference type="InterPro" id="IPR019448">
    <property type="entry name" value="NT-C2"/>
</dbReference>
<feature type="compositionally biased region" description="Basic and acidic residues" evidence="1">
    <location>
        <begin position="1657"/>
        <end position="1670"/>
    </location>
</feature>
<dbReference type="PROSITE" id="PS51782">
    <property type="entry name" value="LYSM"/>
    <property type="match status" value="1"/>
</dbReference>
<dbReference type="EMBL" id="LVLJ01004024">
    <property type="protein sequence ID" value="OAE18670.1"/>
    <property type="molecule type" value="Genomic_DNA"/>
</dbReference>
<feature type="region of interest" description="Disordered" evidence="1">
    <location>
        <begin position="1381"/>
        <end position="1412"/>
    </location>
</feature>
<dbReference type="PANTHER" id="PTHR33414:SF1">
    <property type="entry name" value="PROTEIN PLASTID MOVEMENT IMPAIRED 1-RELATED 1"/>
    <property type="match status" value="1"/>
</dbReference>
<proteinExistence type="predicted"/>
<reference evidence="4" key="1">
    <citation type="submission" date="2016-03" db="EMBL/GenBank/DDBJ databases">
        <title>Mechanisms controlling the formation of the plant cell surface in tip-growing cells are functionally conserved among land plants.</title>
        <authorList>
            <person name="Honkanen S."/>
            <person name="Jones V.A."/>
            <person name="Morieri G."/>
            <person name="Champion C."/>
            <person name="Hetherington A.J."/>
            <person name="Kelly S."/>
            <person name="Saint-Marcoux D."/>
            <person name="Proust H."/>
            <person name="Prescott H."/>
            <person name="Dolan L."/>
        </authorList>
    </citation>
    <scope>NUCLEOTIDE SEQUENCE [LARGE SCALE GENOMIC DNA]</scope>
    <source>
        <tissue evidence="4">Whole gametophyte</tissue>
    </source>
</reference>
<feature type="region of interest" description="Disordered" evidence="1">
    <location>
        <begin position="1612"/>
        <end position="1716"/>
    </location>
</feature>
<feature type="compositionally biased region" description="Polar residues" evidence="1">
    <location>
        <begin position="1054"/>
        <end position="1068"/>
    </location>
</feature>
<feature type="domain" description="C2 NT-type" evidence="3">
    <location>
        <begin position="436"/>
        <end position="584"/>
    </location>
</feature>
<feature type="compositionally biased region" description="Basic and acidic residues" evidence="1">
    <location>
        <begin position="83"/>
        <end position="96"/>
    </location>
</feature>
<evidence type="ECO:0008006" key="6">
    <source>
        <dbReference type="Google" id="ProtNLM"/>
    </source>
</evidence>
<organism evidence="4 5">
    <name type="scientific">Marchantia polymorpha subsp. ruderalis</name>
    <dbReference type="NCBI Taxonomy" id="1480154"/>
    <lineage>
        <taxon>Eukaryota</taxon>
        <taxon>Viridiplantae</taxon>
        <taxon>Streptophyta</taxon>
        <taxon>Embryophyta</taxon>
        <taxon>Marchantiophyta</taxon>
        <taxon>Marchantiopsida</taxon>
        <taxon>Marchantiidae</taxon>
        <taxon>Marchantiales</taxon>
        <taxon>Marchantiaceae</taxon>
        <taxon>Marchantia</taxon>
    </lineage>
</organism>
<feature type="compositionally biased region" description="Low complexity" evidence="1">
    <location>
        <begin position="1395"/>
        <end position="1404"/>
    </location>
</feature>
<protein>
    <recommendedName>
        <fullName evidence="6">LysM domain-containing protein</fullName>
    </recommendedName>
</protein>
<name>A0A176VD03_MARPO</name>
<feature type="domain" description="LysM" evidence="2">
    <location>
        <begin position="1711"/>
        <end position="1759"/>
    </location>
</feature>
<evidence type="ECO:0000313" key="5">
    <source>
        <dbReference type="Proteomes" id="UP000077202"/>
    </source>
</evidence>
<feature type="compositionally biased region" description="Basic residues" evidence="1">
    <location>
        <begin position="12"/>
        <end position="37"/>
    </location>
</feature>
<feature type="region of interest" description="Disordered" evidence="1">
    <location>
        <begin position="878"/>
        <end position="1016"/>
    </location>
</feature>
<dbReference type="CDD" id="cd00118">
    <property type="entry name" value="LysM"/>
    <property type="match status" value="1"/>
</dbReference>
<feature type="region of interest" description="Disordered" evidence="1">
    <location>
        <begin position="592"/>
        <end position="728"/>
    </location>
</feature>
<evidence type="ECO:0000256" key="1">
    <source>
        <dbReference type="SAM" id="MobiDB-lite"/>
    </source>
</evidence>
<feature type="compositionally biased region" description="Basic and acidic residues" evidence="1">
    <location>
        <begin position="806"/>
        <end position="818"/>
    </location>
</feature>
<evidence type="ECO:0000259" key="2">
    <source>
        <dbReference type="PROSITE" id="PS51782"/>
    </source>
</evidence>
<feature type="compositionally biased region" description="Basic and acidic residues" evidence="1">
    <location>
        <begin position="38"/>
        <end position="54"/>
    </location>
</feature>
<dbReference type="InterPro" id="IPR048972">
    <property type="entry name" value="PMI1_PMIR1-2_C"/>
</dbReference>
<dbReference type="Proteomes" id="UP000077202">
    <property type="component" value="Unassembled WGS sequence"/>
</dbReference>
<feature type="compositionally biased region" description="Low complexity" evidence="1">
    <location>
        <begin position="55"/>
        <end position="70"/>
    </location>
</feature>
<feature type="compositionally biased region" description="Polar residues" evidence="1">
    <location>
        <begin position="632"/>
        <end position="641"/>
    </location>
</feature>
<feature type="compositionally biased region" description="Polar residues" evidence="1">
    <location>
        <begin position="878"/>
        <end position="898"/>
    </location>
</feature>
<dbReference type="Pfam" id="PF10358">
    <property type="entry name" value="NT-C2"/>
    <property type="match status" value="1"/>
</dbReference>
<feature type="region of interest" description="Disordered" evidence="1">
    <location>
        <begin position="292"/>
        <end position="351"/>
    </location>
</feature>
<dbReference type="Pfam" id="PF01476">
    <property type="entry name" value="LysM"/>
    <property type="match status" value="1"/>
</dbReference>
<feature type="region of interest" description="Disordered" evidence="1">
    <location>
        <begin position="1"/>
        <end position="147"/>
    </location>
</feature>
<dbReference type="PANTHER" id="PTHR33414">
    <property type="entry name" value="PROTEIN PLASTID MOVEMENT IMPAIRED 1-RELATED 1"/>
    <property type="match status" value="1"/>
</dbReference>
<sequence length="1783" mass="196832">MAREKGQDGNYRHRVKARERKARVIGRTHSLLKRRRTRREETRQGRALEADRLEQVPVPAGQGAAGSGQPRKGPRLGRPALRSGERRRQTLERQIKTTENLRPARELQKEGDREVRAGRGGEEEDGTREREGEREGSDEGEQRKESGADEWWSWHIIVSSRSRRRRGPEWASEGAVGVTDWWDEELRCSRIGDFVRRGWETRHSGVERRLERGRRESGGGRWGWGGGKREMVSSAPNSPGGVARSRQDTGANLLQELEALSQALYKASQAQNIGPVGTPPPVVAPRKEIGGHLQRRETLPARPLNDVFSKNGPPSPGGPHPSSQGPVRKTPHTRHSISAKPSAPLYEDPERGDLLVKSRPVRHSIAAPRAFDAEESPVPRVERKLQPWHSQGFEQNLPEVTNFPAWLEDNINFSKKLEAAPEKKKSIWNWKPFRTLSHIGHTRHNCLFTVHVHAIEGLPPAINGLRLTVHWRHKDRTAQTMPSRVFQGSAEFEESLQLRCSVYGHKSAHHAVKYMPKAFTLCVVALDVDELNLGEHRLDLSRLLPEAPDSEHEDEDKPLSWTTSFKLSGKAKGGTLVVTFGYEILQKDKHDKSGRFGSVIGSPSPSMPSPSLRSFNSLPHSAHGTPRPRPSDVNQYLSPTMSEPGDYYDHMGMEHLNLDESTPQEAPRSSVSNPADHRYKLYGRPEFNSKPPKGLYPSESKLKTPSYPGGESALAPSTPKQYVEPAEPKSFSAADVPIRGATYASSDEDEQEFIVVDQGVEVGHLPDSITHSSSSQSRFAKEAADYQSTTPERLSTPERLAATPEYIDHGKSINREPVELSPPSERSVVERTPVSATSSSSSGPSRGLRRGNSEVEVTSPVHVPTVVQIFETVLSHQAQPEQYQKQQSPLHPAVNQSRIRPVQPVFEEEQLEEQDEEEIEEHQAAAAAADHLDVVFGSTGRVSDKESKHPDDEVTVVREVVPVEREQSREEDKVASGSRGVQDVEQFPETVGSSREERAEEVPGGRRQEAEEEWDGEFERWETAHAHSFASATHEEIREPAYEKQQEDEMWRNMNASASEQNYNSSPGFFNRNNSNPQPSPPPIDDLDDEVDLIAGEFLHMLEGGDRGGGGTLMGLSSDSENDSPRALLLKQFEQEALLEGGIGLRMGVPEIPEFSLDGMEDSRQYESGLQSDEFAHGGWQSEEDLELASIMEAAESELQKATQTMRSKTRAKMLEDAETEALMQEWGLNERAFQSSPPKPAQGFLDAIDNQLANRIPAEPPALAQGVGPVLQTKDGGMLRSLNPLLFNQGGSGRLVMQVSKPVVVPSEMGSTGLDIFRRMASGGLDTMALQAMVAMPLEDITGKSVHQIAYESKTSLEGPSYGQNYLPSNGYNTQMSPYHEGFDSGRQNRRSRSGSVGVANRRGSGGFTDPSDEFVNLEELAPMAMQKIEALAMDGLKIQADMTDETAPYSVDSLPYDMGSSDSSGKFRKGGLGSLDGVAAMHLLGARDLGDDHLTSGTDGLMSKVISIDEWMRLDAGMYDENDTKDDTLAILAAHGAVHKDLVTRGRDDRIRYLQGAKASANFGKGGFMGNMLTIAMLVQLRDPLRNNEPVGAPMMALVQAERVIVPPRPKIPRRAPSLLGNSERRWDDEDEVEAEAPQQPQFKITAVHMSGLKPSEESQSKAQESKPKKAWGSQKQQQSGSRWLLANGMGKSAAGSKHPALKSKPQAAKTTVKPGESLWSISARVHGTGSKWKEVAALNPHIRNPDVIFANQKIRTRFSACVVSRVVPNAYGSNVIHEMP</sequence>
<comment type="caution">
    <text evidence="4">The sequence shown here is derived from an EMBL/GenBank/DDBJ whole genome shotgun (WGS) entry which is preliminary data.</text>
</comment>
<evidence type="ECO:0000313" key="4">
    <source>
        <dbReference type="EMBL" id="OAE18670.1"/>
    </source>
</evidence>
<feature type="compositionally biased region" description="Acidic residues" evidence="1">
    <location>
        <begin position="906"/>
        <end position="920"/>
    </location>
</feature>
<evidence type="ECO:0000259" key="3">
    <source>
        <dbReference type="PROSITE" id="PS51840"/>
    </source>
</evidence>
<feature type="compositionally biased region" description="Polar residues" evidence="1">
    <location>
        <begin position="659"/>
        <end position="673"/>
    </location>
</feature>
<dbReference type="InterPro" id="IPR018392">
    <property type="entry name" value="LysM"/>
</dbReference>
<feature type="region of interest" description="Disordered" evidence="1">
    <location>
        <begin position="765"/>
        <end position="859"/>
    </location>
</feature>
<feature type="compositionally biased region" description="Basic and acidic residues" evidence="1">
    <location>
        <begin position="647"/>
        <end position="658"/>
    </location>
</feature>
<feature type="compositionally biased region" description="Basic and acidic residues" evidence="1">
    <location>
        <begin position="942"/>
        <end position="974"/>
    </location>
</feature>
<feature type="region of interest" description="Disordered" evidence="1">
    <location>
        <begin position="1028"/>
        <end position="1088"/>
    </location>
</feature>
<feature type="compositionally biased region" description="Basic and acidic residues" evidence="1">
    <location>
        <begin position="1033"/>
        <end position="1051"/>
    </location>
</feature>
<feature type="compositionally biased region" description="Basic and acidic residues" evidence="1">
    <location>
        <begin position="1"/>
        <end position="11"/>
    </location>
</feature>
<gene>
    <name evidence="4" type="ORF">AXG93_4448s1050</name>
</gene>
<feature type="compositionally biased region" description="Basic and acidic residues" evidence="1">
    <location>
        <begin position="994"/>
        <end position="1009"/>
    </location>
</feature>
<dbReference type="Gene3D" id="3.10.350.10">
    <property type="entry name" value="LysM domain"/>
    <property type="match status" value="1"/>
</dbReference>
<dbReference type="InterPro" id="IPR039614">
    <property type="entry name" value="PMI1-like"/>
</dbReference>
<dbReference type="Pfam" id="PF21745">
    <property type="entry name" value="PMI1_PMIR1-2_C"/>
    <property type="match status" value="1"/>
</dbReference>
<feature type="region of interest" description="Disordered" evidence="1">
    <location>
        <begin position="211"/>
        <end position="247"/>
    </location>
</feature>
<feature type="compositionally biased region" description="Basic and acidic residues" evidence="1">
    <location>
        <begin position="102"/>
        <end position="147"/>
    </location>
</feature>
<dbReference type="SMART" id="SM00257">
    <property type="entry name" value="LysM"/>
    <property type="match status" value="1"/>
</dbReference>